<dbReference type="InParanoid" id="D4H1X3"/>
<dbReference type="InterPro" id="IPR036097">
    <property type="entry name" value="HisK_dim/P_sf"/>
</dbReference>
<keyword evidence="5" id="KW-0547">Nucleotide-binding</keyword>
<evidence type="ECO:0000256" key="3">
    <source>
        <dbReference type="ARBA" id="ARBA00022553"/>
    </source>
</evidence>
<protein>
    <recommendedName>
        <fullName evidence="2">histidine kinase</fullName>
        <ecNumber evidence="2">2.7.13.3</ecNumber>
    </recommendedName>
</protein>
<accession>D4H1X3</accession>
<dbReference type="InterPro" id="IPR036890">
    <property type="entry name" value="HATPase_C_sf"/>
</dbReference>
<dbReference type="SMART" id="SM00091">
    <property type="entry name" value="PAS"/>
    <property type="match status" value="3"/>
</dbReference>
<dbReference type="PROSITE" id="PS50109">
    <property type="entry name" value="HIS_KIN"/>
    <property type="match status" value="1"/>
</dbReference>
<organism evidence="11 12">
    <name type="scientific">Denitrovibrio acetiphilus (strain DSM 12809 / NBRC 114555 / N2460)</name>
    <dbReference type="NCBI Taxonomy" id="522772"/>
    <lineage>
        <taxon>Bacteria</taxon>
        <taxon>Pseudomonadati</taxon>
        <taxon>Deferribacterota</taxon>
        <taxon>Deferribacteres</taxon>
        <taxon>Deferribacterales</taxon>
        <taxon>Geovibrionaceae</taxon>
        <taxon>Denitrovibrio</taxon>
    </lineage>
</organism>
<dbReference type="Gene3D" id="1.10.287.130">
    <property type="match status" value="1"/>
</dbReference>
<evidence type="ECO:0000256" key="8">
    <source>
        <dbReference type="ARBA" id="ARBA00023012"/>
    </source>
</evidence>
<dbReference type="PANTHER" id="PTHR43065:SF10">
    <property type="entry name" value="PEROXIDE STRESS-ACTIVATED HISTIDINE KINASE MAK3"/>
    <property type="match status" value="1"/>
</dbReference>
<comment type="catalytic activity">
    <reaction evidence="1">
        <text>ATP + protein L-histidine = ADP + protein N-phospho-L-histidine.</text>
        <dbReference type="EC" id="2.7.13.3"/>
    </reaction>
</comment>
<dbReference type="PaxDb" id="522772-Dacet_0145"/>
<evidence type="ECO:0000256" key="1">
    <source>
        <dbReference type="ARBA" id="ARBA00000085"/>
    </source>
</evidence>
<dbReference type="eggNOG" id="COG4191">
    <property type="taxonomic scope" value="Bacteria"/>
</dbReference>
<dbReference type="InterPro" id="IPR005467">
    <property type="entry name" value="His_kinase_dom"/>
</dbReference>
<evidence type="ECO:0000313" key="11">
    <source>
        <dbReference type="EMBL" id="ADD66950.1"/>
    </source>
</evidence>
<dbReference type="RefSeq" id="WP_013009498.1">
    <property type="nucleotide sequence ID" value="NC_013943.1"/>
</dbReference>
<dbReference type="InterPro" id="IPR029016">
    <property type="entry name" value="GAF-like_dom_sf"/>
</dbReference>
<keyword evidence="3" id="KW-0597">Phosphoprotein</keyword>
<dbReference type="Gene3D" id="3.30.450.20">
    <property type="entry name" value="PAS domain"/>
    <property type="match status" value="3"/>
</dbReference>
<dbReference type="Gene3D" id="3.30.565.10">
    <property type="entry name" value="Histidine kinase-like ATPase, C-terminal domain"/>
    <property type="match status" value="1"/>
</dbReference>
<dbReference type="PANTHER" id="PTHR43065">
    <property type="entry name" value="SENSOR HISTIDINE KINASE"/>
    <property type="match status" value="1"/>
</dbReference>
<dbReference type="STRING" id="522772.Dacet_0145"/>
<feature type="domain" description="PAS" evidence="10">
    <location>
        <begin position="2"/>
        <end position="47"/>
    </location>
</feature>
<dbReference type="SUPFAM" id="SSF55874">
    <property type="entry name" value="ATPase domain of HSP90 chaperone/DNA topoisomerase II/histidine kinase"/>
    <property type="match status" value="1"/>
</dbReference>
<dbReference type="OrthoDB" id="9793144at2"/>
<dbReference type="GO" id="GO:0005524">
    <property type="term" value="F:ATP binding"/>
    <property type="evidence" value="ECO:0007669"/>
    <property type="project" value="UniProtKB-KW"/>
</dbReference>
<feature type="domain" description="PAS" evidence="10">
    <location>
        <begin position="408"/>
        <end position="480"/>
    </location>
</feature>
<dbReference type="AlphaFoldDB" id="D4H1X3"/>
<dbReference type="Pfam" id="PF13185">
    <property type="entry name" value="GAF_2"/>
    <property type="match status" value="1"/>
</dbReference>
<dbReference type="Gene3D" id="3.30.450.40">
    <property type="match status" value="1"/>
</dbReference>
<dbReference type="SUPFAM" id="SSF47384">
    <property type="entry name" value="Homodimeric domain of signal transducing histidine kinase"/>
    <property type="match status" value="1"/>
</dbReference>
<evidence type="ECO:0000259" key="10">
    <source>
        <dbReference type="PROSITE" id="PS50112"/>
    </source>
</evidence>
<dbReference type="InterPro" id="IPR000014">
    <property type="entry name" value="PAS"/>
</dbReference>
<gene>
    <name evidence="11" type="ordered locus">Dacet_0145</name>
</gene>
<evidence type="ECO:0000259" key="9">
    <source>
        <dbReference type="PROSITE" id="PS50109"/>
    </source>
</evidence>
<keyword evidence="4" id="KW-0808">Transferase</keyword>
<keyword evidence="7" id="KW-0067">ATP-binding</keyword>
<dbReference type="EC" id="2.7.13.3" evidence="2"/>
<evidence type="ECO:0000256" key="5">
    <source>
        <dbReference type="ARBA" id="ARBA00022741"/>
    </source>
</evidence>
<dbReference type="GO" id="GO:0006355">
    <property type="term" value="P:regulation of DNA-templated transcription"/>
    <property type="evidence" value="ECO:0007669"/>
    <property type="project" value="InterPro"/>
</dbReference>
<dbReference type="NCBIfam" id="TIGR00229">
    <property type="entry name" value="sensory_box"/>
    <property type="match status" value="3"/>
</dbReference>
<dbReference type="Pfam" id="PF02518">
    <property type="entry name" value="HATPase_c"/>
    <property type="match status" value="1"/>
</dbReference>
<keyword evidence="8" id="KW-0902">Two-component regulatory system</keyword>
<keyword evidence="6 11" id="KW-0418">Kinase</keyword>
<evidence type="ECO:0000256" key="2">
    <source>
        <dbReference type="ARBA" id="ARBA00012438"/>
    </source>
</evidence>
<dbReference type="InterPro" id="IPR035965">
    <property type="entry name" value="PAS-like_dom_sf"/>
</dbReference>
<keyword evidence="12" id="KW-1185">Reference proteome</keyword>
<evidence type="ECO:0000256" key="6">
    <source>
        <dbReference type="ARBA" id="ARBA00022777"/>
    </source>
</evidence>
<dbReference type="Proteomes" id="UP000002012">
    <property type="component" value="Chromosome"/>
</dbReference>
<dbReference type="InterPro" id="IPR013767">
    <property type="entry name" value="PAS_fold"/>
</dbReference>
<dbReference type="InterPro" id="IPR003594">
    <property type="entry name" value="HATPase_dom"/>
</dbReference>
<dbReference type="SMART" id="SM00065">
    <property type="entry name" value="GAF"/>
    <property type="match status" value="1"/>
</dbReference>
<sequence length="803" mass="90989">MGSQYLQRSFARVPVGYQSLDINGHIIDVNAEWCSMCGYEKKDVIGRWIGDFLSEPSREHFNVNFALFKDVGMINEVQFEMVRKDGSVLNVTADGKVSYDSFGNFIQTHCTLKSTDAEFSLDSSYQNILNKTSVPVIVFSPDTSDIVDVNIAACLYYGYLYKDFIRKSVHDLNIEPREVTSAKIKSIYNKNEVKFRIPHRLADGTIRIIETRPNKLTFGGRDYILSMIIDVTDEVRNERKLMALLELSKKLLEPNILISEITKTVLEYAKELTGAEDGYVATIDQITKNLVLHAFTGALSKYSDESRRITFFVDANGDYVTPFGQSLDLSKAFYSNNVDEYVSSDNLQKNHLDVHNFISFPVYLQEQLVGHIALVNSPKGFNDADMQVIQEISTIFALAVKGQMQLAEEYKFQEIFDSIVEGIAIFKPVGNKFIITDMNKAGCKITGYSADDIRGKPYMEVFPGATPEVVDIMQSVSKDGQPRRVSLQRYSDQRGTFVIDGYFFRMPTGFVVCLFRDLTELHTIQSELKELNENLLERVETEVGIRRRQEQIIQEQKKLADLGQMINAIAHQWRQPINALGLYSQEIVDLYEKNEITDAYIEEFGNNTMKLISHLSGTIDDFRCFFISDKEKDDFEVLNEVMSLMNLFMVQFNANDIKVTISCECLHKKFTCENLTANPGCEHSMSMVKGYRGEFRQVILNLLHNASDAIKESMKCGAIRSGEINIRVFCDDKEIRVEVGDNGSGIDDNIIDMVFNPYFTTKPAGKGTGIGLYMSKVVIEDHMGGKLSVYNNKGAVFVVTLYK</sequence>
<dbReference type="SUPFAM" id="SSF55785">
    <property type="entry name" value="PYP-like sensor domain (PAS domain)"/>
    <property type="match status" value="3"/>
</dbReference>
<dbReference type="SUPFAM" id="SSF55781">
    <property type="entry name" value="GAF domain-like"/>
    <property type="match status" value="1"/>
</dbReference>
<dbReference type="InterPro" id="IPR004358">
    <property type="entry name" value="Sig_transdc_His_kin-like_C"/>
</dbReference>
<evidence type="ECO:0000313" key="12">
    <source>
        <dbReference type="Proteomes" id="UP000002012"/>
    </source>
</evidence>
<dbReference type="KEGG" id="dap:Dacet_0145"/>
<evidence type="ECO:0000256" key="7">
    <source>
        <dbReference type="ARBA" id="ARBA00022840"/>
    </source>
</evidence>
<dbReference type="HOGENOM" id="CLU_000445_114_51_0"/>
<dbReference type="EMBL" id="CP001968">
    <property type="protein sequence ID" value="ADD66950.1"/>
    <property type="molecule type" value="Genomic_DNA"/>
</dbReference>
<dbReference type="Pfam" id="PF13426">
    <property type="entry name" value="PAS_9"/>
    <property type="match status" value="2"/>
</dbReference>
<dbReference type="PRINTS" id="PR00344">
    <property type="entry name" value="BCTRLSENSOR"/>
</dbReference>
<dbReference type="GO" id="GO:0000155">
    <property type="term" value="F:phosphorelay sensor kinase activity"/>
    <property type="evidence" value="ECO:0007669"/>
    <property type="project" value="InterPro"/>
</dbReference>
<dbReference type="PROSITE" id="PS50112">
    <property type="entry name" value="PAS"/>
    <property type="match status" value="2"/>
</dbReference>
<name>D4H1X3_DENA2</name>
<feature type="domain" description="Histidine kinase" evidence="9">
    <location>
        <begin position="568"/>
        <end position="803"/>
    </location>
</feature>
<dbReference type="InterPro" id="IPR003018">
    <property type="entry name" value="GAF"/>
</dbReference>
<evidence type="ECO:0000256" key="4">
    <source>
        <dbReference type="ARBA" id="ARBA00022679"/>
    </source>
</evidence>
<dbReference type="SMART" id="SM00387">
    <property type="entry name" value="HATPase_c"/>
    <property type="match status" value="1"/>
</dbReference>
<dbReference type="CDD" id="cd00130">
    <property type="entry name" value="PAS"/>
    <property type="match status" value="3"/>
</dbReference>
<dbReference type="Pfam" id="PF00989">
    <property type="entry name" value="PAS"/>
    <property type="match status" value="1"/>
</dbReference>
<proteinExistence type="predicted"/>
<reference evidence="11 12" key="1">
    <citation type="journal article" date="2010" name="Stand. Genomic Sci.">
        <title>Complete genome sequence of Denitrovibrio acetiphilus type strain (N2460).</title>
        <authorList>
            <person name="Kiss H."/>
            <person name="Lang E."/>
            <person name="Lapidus A."/>
            <person name="Copeland A."/>
            <person name="Nolan M."/>
            <person name="Glavina Del Rio T."/>
            <person name="Chen F."/>
            <person name="Lucas S."/>
            <person name="Tice H."/>
            <person name="Cheng J.F."/>
            <person name="Han C."/>
            <person name="Goodwin L."/>
            <person name="Pitluck S."/>
            <person name="Liolios K."/>
            <person name="Pati A."/>
            <person name="Ivanova N."/>
            <person name="Mavromatis K."/>
            <person name="Chen A."/>
            <person name="Palaniappan K."/>
            <person name="Land M."/>
            <person name="Hauser L."/>
            <person name="Chang Y.J."/>
            <person name="Jeffries C.D."/>
            <person name="Detter J.C."/>
            <person name="Brettin T."/>
            <person name="Spring S."/>
            <person name="Rohde M."/>
            <person name="Goker M."/>
            <person name="Woyke T."/>
            <person name="Bristow J."/>
            <person name="Eisen J.A."/>
            <person name="Markowitz V."/>
            <person name="Hugenholtz P."/>
            <person name="Kyrpides N.C."/>
            <person name="Klenk H.P."/>
        </authorList>
    </citation>
    <scope>NUCLEOTIDE SEQUENCE [LARGE SCALE GENOMIC DNA]</scope>
    <source>
        <strain evidence="12">DSM 12809 / NBRC 114555 / N2460</strain>
    </source>
</reference>